<dbReference type="InterPro" id="IPR050195">
    <property type="entry name" value="Primate_lentivir_Gag_pol-like"/>
</dbReference>
<feature type="non-terminal residue" evidence="5">
    <location>
        <position position="1"/>
    </location>
</feature>
<keyword evidence="2" id="KW-0479">Metal-binding</keyword>
<dbReference type="InterPro" id="IPR001878">
    <property type="entry name" value="Znf_CCHC"/>
</dbReference>
<name>A0A852FI04_PEUTA</name>
<feature type="non-terminal residue" evidence="5">
    <location>
        <position position="124"/>
    </location>
</feature>
<organism evidence="5 6">
    <name type="scientific">Peucedramus taeniatus</name>
    <name type="common">Olive warbler</name>
    <dbReference type="NCBI Taxonomy" id="135441"/>
    <lineage>
        <taxon>Eukaryota</taxon>
        <taxon>Metazoa</taxon>
        <taxon>Chordata</taxon>
        <taxon>Craniata</taxon>
        <taxon>Vertebrata</taxon>
        <taxon>Euteleostomi</taxon>
        <taxon>Archelosauria</taxon>
        <taxon>Archosauria</taxon>
        <taxon>Dinosauria</taxon>
        <taxon>Saurischia</taxon>
        <taxon>Theropoda</taxon>
        <taxon>Coelurosauria</taxon>
        <taxon>Aves</taxon>
        <taxon>Neognathae</taxon>
        <taxon>Neoaves</taxon>
        <taxon>Telluraves</taxon>
        <taxon>Australaves</taxon>
        <taxon>Passeriformes</taxon>
        <taxon>Passeroidea</taxon>
        <taxon>Fringillidae</taxon>
        <taxon>Peucedraminae</taxon>
        <taxon>Peucedramus</taxon>
    </lineage>
</organism>
<keyword evidence="6" id="KW-1185">Reference proteome</keyword>
<evidence type="ECO:0000313" key="5">
    <source>
        <dbReference type="EMBL" id="NXQ13532.1"/>
    </source>
</evidence>
<dbReference type="SUPFAM" id="SSF57756">
    <property type="entry name" value="Retrovirus zinc finger-like domains"/>
    <property type="match status" value="1"/>
</dbReference>
<evidence type="ECO:0000256" key="1">
    <source>
        <dbReference type="ARBA" id="ARBA00022707"/>
    </source>
</evidence>
<dbReference type="GO" id="GO:0003676">
    <property type="term" value="F:nucleic acid binding"/>
    <property type="evidence" value="ECO:0007669"/>
    <property type="project" value="InterPro"/>
</dbReference>
<feature type="compositionally biased region" description="Pro residues" evidence="3">
    <location>
        <begin position="90"/>
        <end position="104"/>
    </location>
</feature>
<reference evidence="5" key="1">
    <citation type="submission" date="2019-09" db="EMBL/GenBank/DDBJ databases">
        <title>Bird 10,000 Genomes (B10K) Project - Family phase.</title>
        <authorList>
            <person name="Zhang G."/>
        </authorList>
    </citation>
    <scope>NUCLEOTIDE SEQUENCE</scope>
    <source>
        <strain evidence="5">B10K-DU-002-52</strain>
        <tissue evidence="5">Muscle</tissue>
    </source>
</reference>
<dbReference type="PANTHER" id="PTHR40389:SF2">
    <property type="entry name" value="ENDOGENOUS RETROVIRUS GROUP K MEMBER 24 GAG POLYPROTEIN-RELATED"/>
    <property type="match status" value="1"/>
</dbReference>
<evidence type="ECO:0000259" key="4">
    <source>
        <dbReference type="PROSITE" id="PS50158"/>
    </source>
</evidence>
<protein>
    <submittedName>
        <fullName evidence="5">GAK7 protein</fullName>
    </submittedName>
</protein>
<dbReference type="SMART" id="SM00343">
    <property type="entry name" value="ZnF_C2HC"/>
    <property type="match status" value="1"/>
</dbReference>
<proteinExistence type="predicted"/>
<dbReference type="InterPro" id="IPR036875">
    <property type="entry name" value="Znf_CCHC_sf"/>
</dbReference>
<dbReference type="GO" id="GO:0008270">
    <property type="term" value="F:zinc ion binding"/>
    <property type="evidence" value="ECO:0007669"/>
    <property type="project" value="UniProtKB-KW"/>
</dbReference>
<dbReference type="Gene3D" id="4.10.60.10">
    <property type="entry name" value="Zinc finger, CCHC-type"/>
    <property type="match status" value="1"/>
</dbReference>
<keyword evidence="1" id="KW-0519">Myristate</keyword>
<evidence type="ECO:0000256" key="2">
    <source>
        <dbReference type="PROSITE-ProRule" id="PRU00047"/>
    </source>
</evidence>
<dbReference type="PANTHER" id="PTHR40389">
    <property type="entry name" value="ENDOGENOUS RETROVIRUS GROUP K MEMBER 24 GAG POLYPROTEIN-RELATED"/>
    <property type="match status" value="1"/>
</dbReference>
<accession>A0A852FI04</accession>
<feature type="domain" description="CCHC-type" evidence="4">
    <location>
        <begin position="18"/>
        <end position="31"/>
    </location>
</feature>
<keyword evidence="2" id="KW-0862">Zinc</keyword>
<comment type="caution">
    <text evidence="5">The sequence shown here is derived from an EMBL/GenBank/DDBJ whole genome shotgun (WGS) entry which is preliminary data.</text>
</comment>
<gene>
    <name evidence="5" type="primary">Ervk7</name>
    <name evidence="5" type="ORF">PEUTAE_R14702</name>
</gene>
<feature type="region of interest" description="Disordered" evidence="3">
    <location>
        <begin position="70"/>
        <end position="104"/>
    </location>
</feature>
<dbReference type="AlphaFoldDB" id="A0A852FI04"/>
<dbReference type="PROSITE" id="PS50158">
    <property type="entry name" value="ZF_CCHC"/>
    <property type="match status" value="1"/>
</dbReference>
<dbReference type="Proteomes" id="UP000629713">
    <property type="component" value="Unassembled WGS sequence"/>
</dbReference>
<dbReference type="EMBL" id="WBNO01010141">
    <property type="protein sequence ID" value="NXQ13532.1"/>
    <property type="molecule type" value="Genomic_DNA"/>
</dbReference>
<keyword evidence="1" id="KW-0449">Lipoprotein</keyword>
<evidence type="ECO:0000256" key="3">
    <source>
        <dbReference type="SAM" id="MobiDB-lite"/>
    </source>
</evidence>
<dbReference type="Pfam" id="PF00098">
    <property type="entry name" value="zf-CCHC"/>
    <property type="match status" value="1"/>
</dbReference>
<sequence length="124" mass="13707">MAASFAAIKRAFGTPSVCFSCGKPGHLKKDCFAQNGTKPKTPDVCPRCHMSCYFANQCCSKHDSKGRPIQGNWNHSVGQHHAPTQMPQPTQIPQPLPQMQPPQMPTLQVQPLRIPSRRLSQVFA</sequence>
<evidence type="ECO:0000313" key="6">
    <source>
        <dbReference type="Proteomes" id="UP000629713"/>
    </source>
</evidence>
<keyword evidence="2" id="KW-0863">Zinc-finger</keyword>